<keyword evidence="2" id="KW-1185">Reference proteome</keyword>
<evidence type="ECO:0000313" key="2">
    <source>
        <dbReference type="Proteomes" id="UP000748531"/>
    </source>
</evidence>
<name>A0A8J4TMJ5_9TREM</name>
<protein>
    <submittedName>
        <fullName evidence="1">Uncharacterized protein</fullName>
    </submittedName>
</protein>
<organism evidence="1 2">
    <name type="scientific">Paragonimus heterotremus</name>
    <dbReference type="NCBI Taxonomy" id="100268"/>
    <lineage>
        <taxon>Eukaryota</taxon>
        <taxon>Metazoa</taxon>
        <taxon>Spiralia</taxon>
        <taxon>Lophotrochozoa</taxon>
        <taxon>Platyhelminthes</taxon>
        <taxon>Trematoda</taxon>
        <taxon>Digenea</taxon>
        <taxon>Plagiorchiida</taxon>
        <taxon>Troglotremata</taxon>
        <taxon>Troglotrematidae</taxon>
        <taxon>Paragonimus</taxon>
    </lineage>
</organism>
<sequence length="146" mass="16819">MQSEKWKIVGSNLVLSQTDLYNLITPGRMNTLLDFMLGCYCAVVPQSLQANRSNVYISHLRRADFRLANHALVEETTRWFLRDSPLGSYHLVWSTSPEMNVFLTSLNYTRNLCGSTIMNRNPCDWKRVGLSARLANQQCIYSIRKI</sequence>
<dbReference type="Proteomes" id="UP000748531">
    <property type="component" value="Unassembled WGS sequence"/>
</dbReference>
<comment type="caution">
    <text evidence="1">The sequence shown here is derived from an EMBL/GenBank/DDBJ whole genome shotgun (WGS) entry which is preliminary data.</text>
</comment>
<dbReference type="EMBL" id="LUCH01000562">
    <property type="protein sequence ID" value="KAF5404836.1"/>
    <property type="molecule type" value="Genomic_DNA"/>
</dbReference>
<dbReference type="OrthoDB" id="6250467at2759"/>
<reference evidence="1" key="1">
    <citation type="submission" date="2019-05" db="EMBL/GenBank/DDBJ databases">
        <title>Annotation for the trematode Paragonimus heterotremus.</title>
        <authorList>
            <person name="Choi Y.-J."/>
        </authorList>
    </citation>
    <scope>NUCLEOTIDE SEQUENCE</scope>
    <source>
        <strain evidence="1">LC</strain>
    </source>
</reference>
<proteinExistence type="predicted"/>
<accession>A0A8J4TMJ5</accession>
<evidence type="ECO:0000313" key="1">
    <source>
        <dbReference type="EMBL" id="KAF5404836.1"/>
    </source>
</evidence>
<gene>
    <name evidence="1" type="ORF">PHET_01811</name>
</gene>
<dbReference type="AlphaFoldDB" id="A0A8J4TMJ5"/>